<keyword evidence="2 10" id="KW-0812">Transmembrane</keyword>
<evidence type="ECO:0000256" key="8">
    <source>
        <dbReference type="PROSITE-ProRule" id="PRU00043"/>
    </source>
</evidence>
<evidence type="ECO:0000256" key="10">
    <source>
        <dbReference type="SAM" id="Phobius"/>
    </source>
</evidence>
<dbReference type="AlphaFoldDB" id="A0AAD1WVK1"/>
<feature type="transmembrane region" description="Helical" evidence="10">
    <location>
        <begin position="821"/>
        <end position="844"/>
    </location>
</feature>
<evidence type="ECO:0000256" key="5">
    <source>
        <dbReference type="ARBA" id="ARBA00022889"/>
    </source>
</evidence>
<dbReference type="InterPro" id="IPR015919">
    <property type="entry name" value="Cadherin-like_sf"/>
</dbReference>
<organism evidence="12 13">
    <name type="scientific">Pelobates cultripes</name>
    <name type="common">Western spadefoot toad</name>
    <dbReference type="NCBI Taxonomy" id="61616"/>
    <lineage>
        <taxon>Eukaryota</taxon>
        <taxon>Metazoa</taxon>
        <taxon>Chordata</taxon>
        <taxon>Craniata</taxon>
        <taxon>Vertebrata</taxon>
        <taxon>Euteleostomi</taxon>
        <taxon>Amphibia</taxon>
        <taxon>Batrachia</taxon>
        <taxon>Anura</taxon>
        <taxon>Pelobatoidea</taxon>
        <taxon>Pelobatidae</taxon>
        <taxon>Pelobates</taxon>
    </lineage>
</organism>
<feature type="domain" description="Cadherin" evidence="11">
    <location>
        <begin position="271"/>
        <end position="361"/>
    </location>
</feature>
<evidence type="ECO:0000256" key="1">
    <source>
        <dbReference type="ARBA" id="ARBA00004370"/>
    </source>
</evidence>
<dbReference type="GO" id="GO:0005509">
    <property type="term" value="F:calcium ion binding"/>
    <property type="evidence" value="ECO:0007669"/>
    <property type="project" value="UniProtKB-UniRule"/>
</dbReference>
<keyword evidence="4 8" id="KW-0106">Calcium</keyword>
<feature type="compositionally biased region" description="Basic and acidic residues" evidence="9">
    <location>
        <begin position="945"/>
        <end position="955"/>
    </location>
</feature>
<dbReference type="PRINTS" id="PR00205">
    <property type="entry name" value="CADHERIN"/>
</dbReference>
<dbReference type="PANTHER" id="PTHR24025">
    <property type="entry name" value="DESMOGLEIN FAMILY MEMBER"/>
    <property type="match status" value="1"/>
</dbReference>
<dbReference type="SMART" id="SM00112">
    <property type="entry name" value="CA"/>
    <property type="match status" value="4"/>
</dbReference>
<dbReference type="GO" id="GO:0007156">
    <property type="term" value="P:homophilic cell adhesion via plasma membrane adhesion molecules"/>
    <property type="evidence" value="ECO:0007669"/>
    <property type="project" value="InterPro"/>
</dbReference>
<dbReference type="PANTHER" id="PTHR24025:SF31">
    <property type="entry name" value="NEURAL-CADHERIN"/>
    <property type="match status" value="1"/>
</dbReference>
<dbReference type="InterPro" id="IPR050971">
    <property type="entry name" value="Cadherin-domain_protein"/>
</dbReference>
<feature type="region of interest" description="Disordered" evidence="9">
    <location>
        <begin position="992"/>
        <end position="1035"/>
    </location>
</feature>
<evidence type="ECO:0000256" key="6">
    <source>
        <dbReference type="ARBA" id="ARBA00022989"/>
    </source>
</evidence>
<dbReference type="GO" id="GO:0005911">
    <property type="term" value="C:cell-cell junction"/>
    <property type="evidence" value="ECO:0007669"/>
    <property type="project" value="TreeGrafter"/>
</dbReference>
<reference evidence="12" key="1">
    <citation type="submission" date="2022-03" db="EMBL/GenBank/DDBJ databases">
        <authorList>
            <person name="Alioto T."/>
            <person name="Alioto T."/>
            <person name="Gomez Garrido J."/>
        </authorList>
    </citation>
    <scope>NUCLEOTIDE SEQUENCE</scope>
</reference>
<dbReference type="PROSITE" id="PS50268">
    <property type="entry name" value="CADHERIN_2"/>
    <property type="match status" value="4"/>
</dbReference>
<dbReference type="GO" id="GO:0016020">
    <property type="term" value="C:membrane"/>
    <property type="evidence" value="ECO:0007669"/>
    <property type="project" value="UniProtKB-SubCell"/>
</dbReference>
<feature type="compositionally biased region" description="Polar residues" evidence="9">
    <location>
        <begin position="789"/>
        <end position="804"/>
    </location>
</feature>
<dbReference type="Proteomes" id="UP001295444">
    <property type="component" value="Chromosome 12"/>
</dbReference>
<keyword evidence="7 10" id="KW-0472">Membrane</keyword>
<evidence type="ECO:0000259" key="11">
    <source>
        <dbReference type="PROSITE" id="PS50268"/>
    </source>
</evidence>
<accession>A0AAD1WVK1</accession>
<evidence type="ECO:0000256" key="7">
    <source>
        <dbReference type="ARBA" id="ARBA00023136"/>
    </source>
</evidence>
<feature type="domain" description="Cadherin" evidence="11">
    <location>
        <begin position="33"/>
        <end position="135"/>
    </location>
</feature>
<protein>
    <submittedName>
        <fullName evidence="12">Cadherin-related family member 5 isoform X1</fullName>
    </submittedName>
</protein>
<evidence type="ECO:0000256" key="2">
    <source>
        <dbReference type="ARBA" id="ARBA00022692"/>
    </source>
</evidence>
<evidence type="ECO:0000313" key="12">
    <source>
        <dbReference type="EMBL" id="CAH2325337.1"/>
    </source>
</evidence>
<sequence>MFRRRSSYFKIFGDLDCLVKMGPILALFIFLLIPLEIAAQDCRLQDEQVSVLENNPINYTLTNVTTSPGFEVVVPPDFSDLLEVVDSKLILKPSVDYEMNLTFIILLQCVNNGGIVRVMTFVIIVVNVNDNPPVFSHSSYNFTVPEDLKVNASIGPRIEATDLDNEPLSYELKEMDMTDAVYFRLTSVSNALILVNQPLDYDNFQKTQLYLIVRDSAIYGGTFTSTATINIEIQDVDNVPPRFIPCTDIGNKICISSGYTCNVTRSELVTGPLILSPGPIYAVDGDVTFDPVILYSIISGNNENIFSMDQLTGNITMLKTADQLRPIIMQVMGQQANDPLQYAMTTVQIEVLDKNGHPPTFENSSYLGQITSGSEIGSFILDSSSPNKPLQVFAMDEDFPDKVNPNIIYIIQGNNNFTITRDGFIRTNAEFQSPSSTNFMVTATDSVTNELATTSVTVEITPGITTPAPTTTTPMISTTTGTRSTTSSIIGTGTTTSATPGTGTTIKTTSGTGTTTSTTPGTGTTIRTTSGTGTTTSTTPGTGTTTRTTPGTGTTISTTPGTGTTIKNTPGTGTTGSTTPGTGTTIRTTSGTGTTTSTTPRTGTTIKTTSGTGTTTSITSGTGTTTSTTRGTGTTIKPTTGTGTTRNITPGIGTTASTTRGTGTTTSTTSGTGTTTHTTPTTRGTGSTTSTTPRTGTTISITPGTGTSTSTTPGTGTTTSTTPRTGTTTNKVPVTGAASSTTSGTGTTTSTTRGTGTTTTIALGTGTTRSTTPGTGSTISTTPGTGTTKSVITGTDTATSVSTGTGDGSNIIFKGYSSSDMAAVGASLGAILALCLVGLGFLLYKQYGDKIRARLGKQQGNDYDSFDGGTRPITDEESGDISGQDLVIENSTDFDDNISPFNVNFSIDNDVLAEPLTETNLFAAAAVATTFLPSENPTDIQGPERLTDDSDSEDTKGVKSILTKEHKADPSYKAVWFMEGAEPEVVVIEGVEEGEADEYDAAEEFSNNQQEEDEDDETIPTFQNIPDNMNDFTVL</sequence>
<keyword evidence="13" id="KW-1185">Reference proteome</keyword>
<evidence type="ECO:0000256" key="3">
    <source>
        <dbReference type="ARBA" id="ARBA00022737"/>
    </source>
</evidence>
<evidence type="ECO:0000256" key="9">
    <source>
        <dbReference type="SAM" id="MobiDB-lite"/>
    </source>
</evidence>
<feature type="compositionally biased region" description="Polar residues" evidence="9">
    <location>
        <begin position="1020"/>
        <end position="1035"/>
    </location>
</feature>
<dbReference type="CDD" id="cd11304">
    <property type="entry name" value="Cadherin_repeat"/>
    <property type="match status" value="2"/>
</dbReference>
<feature type="domain" description="Cadherin" evidence="11">
    <location>
        <begin position="362"/>
        <end position="471"/>
    </location>
</feature>
<feature type="compositionally biased region" description="Low complexity" evidence="9">
    <location>
        <begin position="462"/>
        <end position="788"/>
    </location>
</feature>
<proteinExistence type="predicted"/>
<gene>
    <name evidence="12" type="ORF">PECUL_23A025451</name>
</gene>
<comment type="subcellular location">
    <subcellularLocation>
        <location evidence="1">Membrane</location>
    </subcellularLocation>
</comment>
<keyword evidence="3" id="KW-0677">Repeat</keyword>
<feature type="region of interest" description="Disordered" evidence="9">
    <location>
        <begin position="933"/>
        <end position="955"/>
    </location>
</feature>
<keyword evidence="5" id="KW-0130">Cell adhesion</keyword>
<feature type="compositionally biased region" description="Acidic residues" evidence="9">
    <location>
        <begin position="992"/>
        <end position="1003"/>
    </location>
</feature>
<feature type="domain" description="Cadherin" evidence="11">
    <location>
        <begin position="136"/>
        <end position="243"/>
    </location>
</feature>
<evidence type="ECO:0000313" key="13">
    <source>
        <dbReference type="Proteomes" id="UP001295444"/>
    </source>
</evidence>
<dbReference type="SUPFAM" id="SSF49313">
    <property type="entry name" value="Cadherin-like"/>
    <property type="match status" value="3"/>
</dbReference>
<dbReference type="InterPro" id="IPR002126">
    <property type="entry name" value="Cadherin-like_dom"/>
</dbReference>
<dbReference type="Gene3D" id="2.60.40.60">
    <property type="entry name" value="Cadherins"/>
    <property type="match status" value="4"/>
</dbReference>
<feature type="region of interest" description="Disordered" evidence="9">
    <location>
        <begin position="462"/>
        <end position="804"/>
    </location>
</feature>
<name>A0AAD1WVK1_PELCU</name>
<dbReference type="EMBL" id="OW240923">
    <property type="protein sequence ID" value="CAH2325337.1"/>
    <property type="molecule type" value="Genomic_DNA"/>
</dbReference>
<keyword evidence="6 10" id="KW-1133">Transmembrane helix</keyword>
<evidence type="ECO:0000256" key="4">
    <source>
        <dbReference type="ARBA" id="ARBA00022837"/>
    </source>
</evidence>